<reference evidence="1" key="2">
    <citation type="submission" date="2023-05" db="EMBL/GenBank/DDBJ databases">
        <authorList>
            <consortium name="Lawrence Berkeley National Laboratory"/>
            <person name="Steindorff A."/>
            <person name="Hensen N."/>
            <person name="Bonometti L."/>
            <person name="Westerberg I."/>
            <person name="Brannstrom I.O."/>
            <person name="Guillou S."/>
            <person name="Cros-Aarteil S."/>
            <person name="Calhoun S."/>
            <person name="Haridas S."/>
            <person name="Kuo A."/>
            <person name="Mondo S."/>
            <person name="Pangilinan J."/>
            <person name="Riley R."/>
            <person name="Labutti K."/>
            <person name="Andreopoulos B."/>
            <person name="Lipzen A."/>
            <person name="Chen C."/>
            <person name="Yanf M."/>
            <person name="Daum C."/>
            <person name="Ng V."/>
            <person name="Clum A."/>
            <person name="Ohm R."/>
            <person name="Martin F."/>
            <person name="Silar P."/>
            <person name="Natvig D."/>
            <person name="Lalanne C."/>
            <person name="Gautier V."/>
            <person name="Ament-Velasquez S.L."/>
            <person name="Kruys A."/>
            <person name="Hutchinson M.I."/>
            <person name="Powell A.J."/>
            <person name="Barry K."/>
            <person name="Miller A.N."/>
            <person name="Grigoriev I.V."/>
            <person name="Debuchy R."/>
            <person name="Gladieux P."/>
            <person name="Thoren M.H."/>
            <person name="Johannesson H."/>
        </authorList>
    </citation>
    <scope>NUCLEOTIDE SEQUENCE</scope>
    <source>
        <strain evidence="1">CBS 532.94</strain>
    </source>
</reference>
<reference evidence="1" key="1">
    <citation type="journal article" date="2023" name="Mol. Phylogenet. Evol.">
        <title>Genome-scale phylogeny and comparative genomics of the fungal order Sordariales.</title>
        <authorList>
            <person name="Hensen N."/>
            <person name="Bonometti L."/>
            <person name="Westerberg I."/>
            <person name="Brannstrom I.O."/>
            <person name="Guillou S."/>
            <person name="Cros-Aarteil S."/>
            <person name="Calhoun S."/>
            <person name="Haridas S."/>
            <person name="Kuo A."/>
            <person name="Mondo S."/>
            <person name="Pangilinan J."/>
            <person name="Riley R."/>
            <person name="LaButti K."/>
            <person name="Andreopoulos B."/>
            <person name="Lipzen A."/>
            <person name="Chen C."/>
            <person name="Yan M."/>
            <person name="Daum C."/>
            <person name="Ng V."/>
            <person name="Clum A."/>
            <person name="Steindorff A."/>
            <person name="Ohm R.A."/>
            <person name="Martin F."/>
            <person name="Silar P."/>
            <person name="Natvig D.O."/>
            <person name="Lalanne C."/>
            <person name="Gautier V."/>
            <person name="Ament-Velasquez S.L."/>
            <person name="Kruys A."/>
            <person name="Hutchinson M.I."/>
            <person name="Powell A.J."/>
            <person name="Barry K."/>
            <person name="Miller A.N."/>
            <person name="Grigoriev I.V."/>
            <person name="Debuchy R."/>
            <person name="Gladieux P."/>
            <person name="Hiltunen Thoren M."/>
            <person name="Johannesson H."/>
        </authorList>
    </citation>
    <scope>NUCLEOTIDE SEQUENCE</scope>
    <source>
        <strain evidence="1">CBS 532.94</strain>
    </source>
</reference>
<comment type="caution">
    <text evidence="1">The sequence shown here is derived from an EMBL/GenBank/DDBJ whole genome shotgun (WGS) entry which is preliminary data.</text>
</comment>
<name>A0AAN7H8T2_9PEZI</name>
<gene>
    <name evidence="1" type="ORF">C8A03DRAFT_37485</name>
</gene>
<proteinExistence type="predicted"/>
<evidence type="ECO:0000313" key="2">
    <source>
        <dbReference type="Proteomes" id="UP001303760"/>
    </source>
</evidence>
<accession>A0AAN7H8T2</accession>
<organism evidence="1 2">
    <name type="scientific">Achaetomium macrosporum</name>
    <dbReference type="NCBI Taxonomy" id="79813"/>
    <lineage>
        <taxon>Eukaryota</taxon>
        <taxon>Fungi</taxon>
        <taxon>Dikarya</taxon>
        <taxon>Ascomycota</taxon>
        <taxon>Pezizomycotina</taxon>
        <taxon>Sordariomycetes</taxon>
        <taxon>Sordariomycetidae</taxon>
        <taxon>Sordariales</taxon>
        <taxon>Chaetomiaceae</taxon>
        <taxon>Achaetomium</taxon>
    </lineage>
</organism>
<dbReference type="AlphaFoldDB" id="A0AAN7H8T2"/>
<sequence>MAPPGPLPLLSYASEEKCKFIRSLFGNEPERKSMEIASEKGISVVDAPLPARDDNLREIIQQFESQIAALAEMFTDYVRSNSFATTPFLDRPVDADWAARLAAQHPRNLSCKMFAAVTDDVKSLLGRKDLMVCNLLDLFLKTNPLNLDMVLKLPIKEGIKIHVPDEIW</sequence>
<dbReference type="Proteomes" id="UP001303760">
    <property type="component" value="Unassembled WGS sequence"/>
</dbReference>
<keyword evidence="2" id="KW-1185">Reference proteome</keyword>
<protein>
    <submittedName>
        <fullName evidence="1">Uncharacterized protein</fullName>
    </submittedName>
</protein>
<dbReference type="EMBL" id="MU860335">
    <property type="protein sequence ID" value="KAK4234723.1"/>
    <property type="molecule type" value="Genomic_DNA"/>
</dbReference>
<evidence type="ECO:0000313" key="1">
    <source>
        <dbReference type="EMBL" id="KAK4234723.1"/>
    </source>
</evidence>